<keyword evidence="4" id="KW-1185">Reference proteome</keyword>
<reference evidence="3 4" key="1">
    <citation type="submission" date="2017-03" db="EMBL/GenBank/DDBJ databases">
        <title>Genomic insights into Mycobacterium simiae human colonization.</title>
        <authorList>
            <person name="Steffani J.L."/>
            <person name="Brunck M.E."/>
            <person name="Cruz E."/>
            <person name="Montiel R."/>
            <person name="Barona F."/>
        </authorList>
    </citation>
    <scope>NUCLEOTIDE SEQUENCE [LARGE SCALE GENOMIC DNA]</scope>
    <source>
        <strain evidence="3 4">MsiGto</strain>
    </source>
</reference>
<dbReference type="InterPro" id="IPR018060">
    <property type="entry name" value="HTH_AraC"/>
</dbReference>
<accession>A0A1X0YHP6</accession>
<dbReference type="Proteomes" id="UP000193040">
    <property type="component" value="Unassembled WGS sequence"/>
</dbReference>
<dbReference type="STRING" id="1784.VC42_03625"/>
<dbReference type="EMBL" id="MZZM01000001">
    <property type="protein sequence ID" value="ORJ64887.1"/>
    <property type="molecule type" value="Genomic_DNA"/>
</dbReference>
<evidence type="ECO:0000259" key="2">
    <source>
        <dbReference type="PROSITE" id="PS01124"/>
    </source>
</evidence>
<dbReference type="PANTHER" id="PTHR47894">
    <property type="entry name" value="HTH-TYPE TRANSCRIPTIONAL REGULATOR GADX"/>
    <property type="match status" value="1"/>
</dbReference>
<evidence type="ECO:0000256" key="1">
    <source>
        <dbReference type="ARBA" id="ARBA00023125"/>
    </source>
</evidence>
<dbReference type="GO" id="GO:0003700">
    <property type="term" value="F:DNA-binding transcription factor activity"/>
    <property type="evidence" value="ECO:0007669"/>
    <property type="project" value="InterPro"/>
</dbReference>
<dbReference type="PANTHER" id="PTHR47894:SF1">
    <property type="entry name" value="HTH-TYPE TRANSCRIPTIONAL REGULATOR VQSM"/>
    <property type="match status" value="1"/>
</dbReference>
<dbReference type="AlphaFoldDB" id="A0A1X0YHP6"/>
<dbReference type="SMART" id="SM00342">
    <property type="entry name" value="HTH_ARAC"/>
    <property type="match status" value="1"/>
</dbReference>
<dbReference type="InterPro" id="IPR032687">
    <property type="entry name" value="AraC-type_N"/>
</dbReference>
<keyword evidence="1" id="KW-0238">DNA-binding</keyword>
<dbReference type="Gene3D" id="1.10.10.60">
    <property type="entry name" value="Homeodomain-like"/>
    <property type="match status" value="1"/>
</dbReference>
<feature type="domain" description="HTH araC/xylS-type" evidence="2">
    <location>
        <begin position="266"/>
        <end position="359"/>
    </location>
</feature>
<organism evidence="3 4">
    <name type="scientific">Mycobacterium simiae</name>
    <name type="common">Mycobacterium habana</name>
    <dbReference type="NCBI Taxonomy" id="1784"/>
    <lineage>
        <taxon>Bacteria</taxon>
        <taxon>Bacillati</taxon>
        <taxon>Actinomycetota</taxon>
        <taxon>Actinomycetes</taxon>
        <taxon>Mycobacteriales</taxon>
        <taxon>Mycobacteriaceae</taxon>
        <taxon>Mycobacterium</taxon>
        <taxon>Mycobacterium simiae complex</taxon>
    </lineage>
</organism>
<comment type="caution">
    <text evidence="3">The sequence shown here is derived from an EMBL/GenBank/DDBJ whole genome shotgun (WGS) entry which is preliminary data.</text>
</comment>
<evidence type="ECO:0000313" key="3">
    <source>
        <dbReference type="EMBL" id="ORJ64887.1"/>
    </source>
</evidence>
<dbReference type="GO" id="GO:0005829">
    <property type="term" value="C:cytosol"/>
    <property type="evidence" value="ECO:0007669"/>
    <property type="project" value="TreeGrafter"/>
</dbReference>
<dbReference type="GO" id="GO:0000976">
    <property type="term" value="F:transcription cis-regulatory region binding"/>
    <property type="evidence" value="ECO:0007669"/>
    <property type="project" value="TreeGrafter"/>
</dbReference>
<proteinExistence type="predicted"/>
<dbReference type="Pfam" id="PF12625">
    <property type="entry name" value="Arabinose_bd"/>
    <property type="match status" value="1"/>
</dbReference>
<gene>
    <name evidence="3" type="ORF">B5M45_01125</name>
</gene>
<sequence length="359" mass="39956">MTSGAGAHADQAPLQSPPVLHSTNRVIAAITDPWDHPRTAVSVAIMCEWAAEHGISVEALLRGSHLDAASLTDVDTLVEASQEIAVIRNLVAACSDYPGLGVELGARYHLTAYGYLGYLLAASATVHDTVLRALHYSILSFAFSTMTARIDADHHFILAFDAADVPDAIQRFVVERDLAAVIQVQRDTFPNTDEVPLREIRFADESGCAAVYRDHFGVAVNVGGGSNEIVYDAQYLDYVPPMANTHTAQLMVTECERIRTERLHHTGVAAQVRTHLLDQSSLDLTLEDVAARLHYAPRTLRRHLEREGTTYRILLDEVRRRVAENLLRDGMSSQSKIARRLGYQDWSSVVRARRRWRRR</sequence>
<dbReference type="PROSITE" id="PS01124">
    <property type="entry name" value="HTH_ARAC_FAMILY_2"/>
    <property type="match status" value="1"/>
</dbReference>
<name>A0A1X0YHP6_MYCSI</name>
<evidence type="ECO:0000313" key="4">
    <source>
        <dbReference type="Proteomes" id="UP000193040"/>
    </source>
</evidence>
<protein>
    <submittedName>
        <fullName evidence="3">AraC family transcriptional regulator</fullName>
    </submittedName>
</protein>
<dbReference type="Pfam" id="PF12833">
    <property type="entry name" value="HTH_18"/>
    <property type="match status" value="1"/>
</dbReference>